<evidence type="ECO:0000256" key="4">
    <source>
        <dbReference type="ARBA" id="ARBA00022840"/>
    </source>
</evidence>
<dbReference type="Gene3D" id="3.40.50.20">
    <property type="match status" value="1"/>
</dbReference>
<evidence type="ECO:0000256" key="5">
    <source>
        <dbReference type="HAMAP-Rule" id="MF_01928"/>
    </source>
</evidence>
<comment type="catalytic activity">
    <reaction evidence="5 6">
        <text>5-amino-1-(5-phospho-beta-D-ribosyl)imidazole + hydrogencarbonate + ATP = 5-carboxyamino-1-(5-phospho-D-ribosyl)imidazole + ADP + phosphate + 2 H(+)</text>
        <dbReference type="Rhea" id="RHEA:19317"/>
        <dbReference type="ChEBI" id="CHEBI:15378"/>
        <dbReference type="ChEBI" id="CHEBI:17544"/>
        <dbReference type="ChEBI" id="CHEBI:30616"/>
        <dbReference type="ChEBI" id="CHEBI:43474"/>
        <dbReference type="ChEBI" id="CHEBI:58730"/>
        <dbReference type="ChEBI" id="CHEBI:137981"/>
        <dbReference type="ChEBI" id="CHEBI:456216"/>
        <dbReference type="EC" id="6.3.4.18"/>
    </reaction>
</comment>
<dbReference type="Gene3D" id="3.30.1490.20">
    <property type="entry name" value="ATP-grasp fold, A domain"/>
    <property type="match status" value="1"/>
</dbReference>
<keyword evidence="3 5" id="KW-0658">Purine biosynthesis</keyword>
<dbReference type="FunFam" id="3.30.1490.20:FF:000015">
    <property type="entry name" value="N5-carboxyaminoimidazole ribonucleotide synthase"/>
    <property type="match status" value="1"/>
</dbReference>
<feature type="domain" description="ATP-grasp" evidence="7">
    <location>
        <begin position="104"/>
        <end position="289"/>
    </location>
</feature>
<dbReference type="NCBIfam" id="TIGR01161">
    <property type="entry name" value="purK"/>
    <property type="match status" value="1"/>
</dbReference>
<gene>
    <name evidence="5 6 8" type="primary">purK</name>
    <name evidence="8" type="ORF">Mlute_01685</name>
</gene>
<comment type="caution">
    <text evidence="8">The sequence shown here is derived from an EMBL/GenBank/DDBJ whole genome shotgun (WGS) entry which is preliminary data.</text>
</comment>
<dbReference type="Pfam" id="PF17769">
    <property type="entry name" value="PurK_C"/>
    <property type="match status" value="1"/>
</dbReference>
<feature type="binding site" evidence="5">
    <location>
        <position position="183"/>
    </location>
    <ligand>
        <name>ATP</name>
        <dbReference type="ChEBI" id="CHEBI:30616"/>
    </ligand>
</feature>
<evidence type="ECO:0000256" key="1">
    <source>
        <dbReference type="ARBA" id="ARBA00022598"/>
    </source>
</evidence>
<feature type="binding site" evidence="5">
    <location>
        <position position="140"/>
    </location>
    <ligand>
        <name>ATP</name>
        <dbReference type="ChEBI" id="CHEBI:30616"/>
    </ligand>
</feature>
<dbReference type="PANTHER" id="PTHR11609">
    <property type="entry name" value="PURINE BIOSYNTHESIS PROTEIN 6/7, PUR6/7"/>
    <property type="match status" value="1"/>
</dbReference>
<evidence type="ECO:0000256" key="6">
    <source>
        <dbReference type="RuleBase" id="RU361200"/>
    </source>
</evidence>
<dbReference type="RefSeq" id="WP_119360309.1">
    <property type="nucleotide sequence ID" value="NZ_QWKZ01000050.1"/>
</dbReference>
<dbReference type="InterPro" id="IPR003135">
    <property type="entry name" value="ATP-grasp_carboxylate-amine"/>
</dbReference>
<dbReference type="Proteomes" id="UP000265800">
    <property type="component" value="Unassembled WGS sequence"/>
</dbReference>
<dbReference type="HAMAP" id="MF_01928">
    <property type="entry name" value="PurK"/>
    <property type="match status" value="1"/>
</dbReference>
<dbReference type="InterPro" id="IPR005875">
    <property type="entry name" value="PurK"/>
</dbReference>
<feature type="binding site" evidence="5">
    <location>
        <begin position="259"/>
        <end position="260"/>
    </location>
    <ligand>
        <name>ATP</name>
        <dbReference type="ChEBI" id="CHEBI:30616"/>
    </ligand>
</feature>
<dbReference type="GO" id="GO:0005829">
    <property type="term" value="C:cytosol"/>
    <property type="evidence" value="ECO:0007669"/>
    <property type="project" value="TreeGrafter"/>
</dbReference>
<feature type="binding site" evidence="5">
    <location>
        <position position="206"/>
    </location>
    <ligand>
        <name>ATP</name>
        <dbReference type="ChEBI" id="CHEBI:30616"/>
    </ligand>
</feature>
<dbReference type="NCBIfam" id="NF004679">
    <property type="entry name" value="PRK06019.1-5"/>
    <property type="match status" value="1"/>
</dbReference>
<dbReference type="AlphaFoldDB" id="A0A399ENR1"/>
<dbReference type="InterPro" id="IPR013815">
    <property type="entry name" value="ATP_grasp_subdomain_1"/>
</dbReference>
<proteinExistence type="inferred from homology"/>
<comment type="function">
    <text evidence="5">Catalyzes the ATP-dependent conversion of 5-aminoimidazole ribonucleotide (AIR) and HCO(3)(-) to N5-carboxyaminoimidazole ribonucleotide (N5-CAIR).</text>
</comment>
<dbReference type="GO" id="GO:0005524">
    <property type="term" value="F:ATP binding"/>
    <property type="evidence" value="ECO:0007669"/>
    <property type="project" value="UniProtKB-UniRule"/>
</dbReference>
<dbReference type="InterPro" id="IPR011054">
    <property type="entry name" value="Rudment_hybrid_motif"/>
</dbReference>
<dbReference type="InterPro" id="IPR016185">
    <property type="entry name" value="PreATP-grasp_dom_sf"/>
</dbReference>
<dbReference type="EC" id="6.3.4.18" evidence="5 6"/>
<dbReference type="GO" id="GO:0006189">
    <property type="term" value="P:'de novo' IMP biosynthetic process"/>
    <property type="evidence" value="ECO:0007669"/>
    <property type="project" value="UniProtKB-UniRule"/>
</dbReference>
<sequence length="370" mass="40316">MGARIGVLGGGQLGRMLALAGYPLGLEFRFLDPAAEASAGQVAELWVGDYEDGPLLERFGEGLDRVTLEFENVPLTALERLASRLPVYPPSRALAVAQDRLSEKAFFQRLGIPTPLFYPVERYADLLEGLERIGCPALLKTRRLGYDGKGQFLLREPAQAQEAWARLGGVPLILEAFVPFKRELSILGVRSARGEVAFYPLVENQHRGGILRKSLAPAPGAGALQPQAEALARRIMEALGYVGLLAVELFEVEGGLWANEMAPRVHNSGHWTIEGAETSQFENHLRAVLGWPLGSTAPRGHTAMLNLVGLRPDFSRVLGVPGAHLHWYGKVVRPGRKVGHITLRSDSPATLAERLEWLESLLAAVVPPTE</sequence>
<evidence type="ECO:0000256" key="3">
    <source>
        <dbReference type="ARBA" id="ARBA00022755"/>
    </source>
</evidence>
<keyword evidence="9" id="KW-1185">Reference proteome</keyword>
<feature type="binding site" evidence="5">
    <location>
        <position position="100"/>
    </location>
    <ligand>
        <name>ATP</name>
        <dbReference type="ChEBI" id="CHEBI:30616"/>
    </ligand>
</feature>
<dbReference type="Pfam" id="PF02222">
    <property type="entry name" value="ATP-grasp"/>
    <property type="match status" value="1"/>
</dbReference>
<dbReference type="InterPro" id="IPR011761">
    <property type="entry name" value="ATP-grasp"/>
</dbReference>
<name>A0A399ENR1_9DEIN</name>
<dbReference type="GO" id="GO:0004638">
    <property type="term" value="F:phosphoribosylaminoimidazole carboxylase activity"/>
    <property type="evidence" value="ECO:0007669"/>
    <property type="project" value="InterPro"/>
</dbReference>
<dbReference type="SUPFAM" id="SSF56059">
    <property type="entry name" value="Glutathione synthetase ATP-binding domain-like"/>
    <property type="match status" value="1"/>
</dbReference>
<dbReference type="GO" id="GO:0034028">
    <property type="term" value="F:5-(carboxyamino)imidazole ribonucleotide synthase activity"/>
    <property type="evidence" value="ECO:0007669"/>
    <property type="project" value="UniProtKB-UniRule"/>
</dbReference>
<evidence type="ECO:0000313" key="8">
    <source>
        <dbReference type="EMBL" id="RIH85090.1"/>
    </source>
</evidence>
<protein>
    <recommendedName>
        <fullName evidence="5 6">N5-carboxyaminoimidazole ribonucleotide synthase</fullName>
        <shortName evidence="5 6">N5-CAIR synthase</shortName>
        <ecNumber evidence="5 6">6.3.4.18</ecNumber>
    </recommendedName>
    <alternativeName>
        <fullName evidence="5 6">5-(carboxyamino)imidazole ribonucleotide synthetase</fullName>
    </alternativeName>
</protein>
<dbReference type="SUPFAM" id="SSF52440">
    <property type="entry name" value="PreATP-grasp domain"/>
    <property type="match status" value="1"/>
</dbReference>
<dbReference type="Gene3D" id="3.30.470.20">
    <property type="entry name" value="ATP-grasp fold, B domain"/>
    <property type="match status" value="1"/>
</dbReference>
<feature type="binding site" evidence="5">
    <location>
        <begin position="175"/>
        <end position="178"/>
    </location>
    <ligand>
        <name>ATP</name>
        <dbReference type="ChEBI" id="CHEBI:30616"/>
    </ligand>
</feature>
<dbReference type="FunFam" id="3.30.470.20:FF:000029">
    <property type="entry name" value="N5-carboxyaminoimidazole ribonucleotide synthase"/>
    <property type="match status" value="1"/>
</dbReference>
<keyword evidence="4 5" id="KW-0067">ATP-binding</keyword>
<evidence type="ECO:0000256" key="2">
    <source>
        <dbReference type="ARBA" id="ARBA00022741"/>
    </source>
</evidence>
<evidence type="ECO:0000313" key="9">
    <source>
        <dbReference type="Proteomes" id="UP000265800"/>
    </source>
</evidence>
<dbReference type="InterPro" id="IPR054350">
    <property type="entry name" value="PurT/PurK_preATP-grasp"/>
</dbReference>
<dbReference type="NCBIfam" id="NF004676">
    <property type="entry name" value="PRK06019.1-2"/>
    <property type="match status" value="1"/>
</dbReference>
<reference evidence="8 9" key="1">
    <citation type="submission" date="2018-08" db="EMBL/GenBank/DDBJ databases">
        <title>Meiothermus luteus KCTC 52599 genome sequencing project.</title>
        <authorList>
            <person name="Da Costa M.S."/>
            <person name="Albuquerque L."/>
            <person name="Raposo P."/>
            <person name="Froufe H.J.C."/>
            <person name="Barroso C.S."/>
            <person name="Egas C."/>
        </authorList>
    </citation>
    <scope>NUCLEOTIDE SEQUENCE [LARGE SCALE GENOMIC DNA]</scope>
    <source>
        <strain evidence="8 9">KCTC 52599</strain>
    </source>
</reference>
<comment type="function">
    <text evidence="6">Catalyzes the ATP-dependent conversion of 5-aminoimidazole ribonucleotide (AIR) and HCO(3)- to N5-carboxyaminoimidazole ribonucleotide (N5-CAIR).</text>
</comment>
<dbReference type="SUPFAM" id="SSF51246">
    <property type="entry name" value="Rudiment single hybrid motif"/>
    <property type="match status" value="1"/>
</dbReference>
<keyword evidence="2 5" id="KW-0547">Nucleotide-binding</keyword>
<feature type="binding site" evidence="5">
    <location>
        <begin position="145"/>
        <end position="151"/>
    </location>
    <ligand>
        <name>ATP</name>
        <dbReference type="ChEBI" id="CHEBI:30616"/>
    </ligand>
</feature>
<organism evidence="8 9">
    <name type="scientific">Meiothermus luteus</name>
    <dbReference type="NCBI Taxonomy" id="2026184"/>
    <lineage>
        <taxon>Bacteria</taxon>
        <taxon>Thermotogati</taxon>
        <taxon>Deinococcota</taxon>
        <taxon>Deinococci</taxon>
        <taxon>Thermales</taxon>
        <taxon>Thermaceae</taxon>
        <taxon>Meiothermus</taxon>
    </lineage>
</organism>
<evidence type="ECO:0000259" key="7">
    <source>
        <dbReference type="PROSITE" id="PS50975"/>
    </source>
</evidence>
<dbReference type="Pfam" id="PF22660">
    <property type="entry name" value="RS_preATP-grasp-like"/>
    <property type="match status" value="1"/>
</dbReference>
<dbReference type="EMBL" id="QWKZ01000050">
    <property type="protein sequence ID" value="RIH85090.1"/>
    <property type="molecule type" value="Genomic_DNA"/>
</dbReference>
<comment type="similarity">
    <text evidence="5 6">Belongs to the PurK/PurT family.</text>
</comment>
<dbReference type="PROSITE" id="PS50975">
    <property type="entry name" value="ATP_GRASP"/>
    <property type="match status" value="1"/>
</dbReference>
<accession>A0A399ENR1</accession>
<dbReference type="InterPro" id="IPR040686">
    <property type="entry name" value="PurK_C"/>
</dbReference>
<keyword evidence="1 5" id="KW-0436">Ligase</keyword>
<dbReference type="UniPathway" id="UPA00074">
    <property type="reaction ID" value="UER00942"/>
</dbReference>
<dbReference type="OrthoDB" id="9804625at2"/>
<comment type="subunit">
    <text evidence="5 6">Homodimer.</text>
</comment>
<dbReference type="PANTHER" id="PTHR11609:SF5">
    <property type="entry name" value="PHOSPHORIBOSYLAMINOIMIDAZOLE CARBOXYLASE"/>
    <property type="match status" value="1"/>
</dbReference>
<dbReference type="GO" id="GO:0046872">
    <property type="term" value="F:metal ion binding"/>
    <property type="evidence" value="ECO:0007669"/>
    <property type="project" value="InterPro"/>
</dbReference>
<comment type="pathway">
    <text evidence="5 6">Purine metabolism; IMP biosynthesis via de novo pathway; 5-amino-1-(5-phospho-D-ribosyl)imidazole-4-carboxylate from 5-amino-1-(5-phospho-D-ribosyl)imidazole (N5-CAIR route): step 1/2.</text>
</comment>